<dbReference type="InParanoid" id="D6TE40"/>
<dbReference type="SUPFAM" id="SSF54427">
    <property type="entry name" value="NTF2-like"/>
    <property type="match status" value="1"/>
</dbReference>
<proteinExistence type="predicted"/>
<dbReference type="EMBL" id="ADVG01000001">
    <property type="protein sequence ID" value="EFH88413.1"/>
    <property type="molecule type" value="Genomic_DNA"/>
</dbReference>
<dbReference type="Proteomes" id="UP000004508">
    <property type="component" value="Unassembled WGS sequence"/>
</dbReference>
<accession>D6TE40</accession>
<reference evidence="1 2" key="1">
    <citation type="journal article" date="2011" name="Stand. Genomic Sci.">
        <title>Non-contiguous finished genome sequence and contextual data of the filamentous soil bacterium Ktedonobacter racemifer type strain (SOSP1-21).</title>
        <authorList>
            <person name="Chang Y.J."/>
            <person name="Land M."/>
            <person name="Hauser L."/>
            <person name="Chertkov O."/>
            <person name="Del Rio T.G."/>
            <person name="Nolan M."/>
            <person name="Copeland A."/>
            <person name="Tice H."/>
            <person name="Cheng J.F."/>
            <person name="Lucas S."/>
            <person name="Han C."/>
            <person name="Goodwin L."/>
            <person name="Pitluck S."/>
            <person name="Ivanova N."/>
            <person name="Ovchinikova G."/>
            <person name="Pati A."/>
            <person name="Chen A."/>
            <person name="Palaniappan K."/>
            <person name="Mavromatis K."/>
            <person name="Liolios K."/>
            <person name="Brettin T."/>
            <person name="Fiebig A."/>
            <person name="Rohde M."/>
            <person name="Abt B."/>
            <person name="Goker M."/>
            <person name="Detter J.C."/>
            <person name="Woyke T."/>
            <person name="Bristow J."/>
            <person name="Eisen J.A."/>
            <person name="Markowitz V."/>
            <person name="Hugenholtz P."/>
            <person name="Kyrpides N.C."/>
            <person name="Klenk H.P."/>
            <person name="Lapidus A."/>
        </authorList>
    </citation>
    <scope>NUCLEOTIDE SEQUENCE [LARGE SCALE GENOMIC DNA]</scope>
    <source>
        <strain evidence="2">DSM 44963</strain>
    </source>
</reference>
<name>D6TE40_KTERA</name>
<evidence type="ECO:0008006" key="3">
    <source>
        <dbReference type="Google" id="ProtNLM"/>
    </source>
</evidence>
<organism evidence="1 2">
    <name type="scientific">Ktedonobacter racemifer DSM 44963</name>
    <dbReference type="NCBI Taxonomy" id="485913"/>
    <lineage>
        <taxon>Bacteria</taxon>
        <taxon>Bacillati</taxon>
        <taxon>Chloroflexota</taxon>
        <taxon>Ktedonobacteria</taxon>
        <taxon>Ktedonobacterales</taxon>
        <taxon>Ktedonobacteraceae</taxon>
        <taxon>Ktedonobacter</taxon>
    </lineage>
</organism>
<evidence type="ECO:0000313" key="2">
    <source>
        <dbReference type="Proteomes" id="UP000004508"/>
    </source>
</evidence>
<dbReference type="GO" id="GO:0030638">
    <property type="term" value="P:polyketide metabolic process"/>
    <property type="evidence" value="ECO:0007669"/>
    <property type="project" value="InterPro"/>
</dbReference>
<dbReference type="eggNOG" id="COG5485">
    <property type="taxonomic scope" value="Bacteria"/>
</dbReference>
<dbReference type="InterPro" id="IPR009959">
    <property type="entry name" value="Cyclase_SnoaL-like"/>
</dbReference>
<dbReference type="PANTHER" id="PTHR38436">
    <property type="entry name" value="POLYKETIDE CYCLASE SNOAL-LIKE DOMAIN"/>
    <property type="match status" value="1"/>
</dbReference>
<comment type="caution">
    <text evidence="1">The sequence shown here is derived from an EMBL/GenBank/DDBJ whole genome shotgun (WGS) entry which is preliminary data.</text>
</comment>
<dbReference type="PANTHER" id="PTHR38436:SF1">
    <property type="entry name" value="ESTER CYCLASE"/>
    <property type="match status" value="1"/>
</dbReference>
<protein>
    <recommendedName>
        <fullName evidence="3">Ester cyclase</fullName>
    </recommendedName>
</protein>
<dbReference type="Gene3D" id="3.10.450.50">
    <property type="match status" value="1"/>
</dbReference>
<sequence>MPKEQNFAAQQRFAEAAGGDYHAFYEVVAPDAVDHDPAPGQGRGPEGYEHFFKEFRTAFPDLHLTYDQVVADEDRIAVAYTLTGTHKGVYLGFPPTGKQVKVRGLQIAKFANGQLVERWGSSDQLGMLQQLGLAPTPTQGSPS</sequence>
<gene>
    <name evidence="1" type="ORF">Krac_9872</name>
</gene>
<keyword evidence="2" id="KW-1185">Reference proteome</keyword>
<evidence type="ECO:0000313" key="1">
    <source>
        <dbReference type="EMBL" id="EFH88413.1"/>
    </source>
</evidence>
<dbReference type="Pfam" id="PF07366">
    <property type="entry name" value="SnoaL"/>
    <property type="match status" value="1"/>
</dbReference>
<dbReference type="AlphaFoldDB" id="D6TE40"/>
<dbReference type="RefSeq" id="WP_007904366.1">
    <property type="nucleotide sequence ID" value="NZ_ADVG01000001.1"/>
</dbReference>
<dbReference type="STRING" id="485913.Krac_9872"/>
<dbReference type="InterPro" id="IPR032710">
    <property type="entry name" value="NTF2-like_dom_sf"/>
</dbReference>
<dbReference type="OrthoDB" id="158434at2"/>